<dbReference type="PANTHER" id="PTHR48079:SF6">
    <property type="entry name" value="NAD(P)-BINDING DOMAIN-CONTAINING PROTEIN-RELATED"/>
    <property type="match status" value="1"/>
</dbReference>
<dbReference type="InterPro" id="IPR001509">
    <property type="entry name" value="Epimerase_deHydtase"/>
</dbReference>
<dbReference type="Pfam" id="PF01370">
    <property type="entry name" value="Epimerase"/>
    <property type="match status" value="1"/>
</dbReference>
<dbReference type="Gene3D" id="3.40.50.720">
    <property type="entry name" value="NAD(P)-binding Rossmann-like Domain"/>
    <property type="match status" value="1"/>
</dbReference>
<dbReference type="GO" id="GO:0005737">
    <property type="term" value="C:cytoplasm"/>
    <property type="evidence" value="ECO:0007669"/>
    <property type="project" value="TreeGrafter"/>
</dbReference>
<dbReference type="InterPro" id="IPR036291">
    <property type="entry name" value="NAD(P)-bd_dom_sf"/>
</dbReference>
<dbReference type="PANTHER" id="PTHR48079">
    <property type="entry name" value="PROTEIN YEEZ"/>
    <property type="match status" value="1"/>
</dbReference>
<dbReference type="AlphaFoldDB" id="A0A1I1DQ56"/>
<gene>
    <name evidence="2" type="ORF">SAMN04487968_101432</name>
</gene>
<proteinExistence type="predicted"/>
<evidence type="ECO:0000313" key="2">
    <source>
        <dbReference type="EMBL" id="SFB77095.1"/>
    </source>
</evidence>
<keyword evidence="3" id="KW-1185">Reference proteome</keyword>
<name>A0A1I1DQ56_9ACTN</name>
<feature type="domain" description="NAD-dependent epimerase/dehydratase" evidence="1">
    <location>
        <begin position="1"/>
        <end position="163"/>
    </location>
</feature>
<dbReference type="STRING" id="574651.SAMN04487968_101432"/>
<dbReference type="InterPro" id="IPR051783">
    <property type="entry name" value="NAD(P)-dependent_oxidoreduct"/>
</dbReference>
<dbReference type="SUPFAM" id="SSF51735">
    <property type="entry name" value="NAD(P)-binding Rossmann-fold domains"/>
    <property type="match status" value="1"/>
</dbReference>
<evidence type="ECO:0000313" key="3">
    <source>
        <dbReference type="Proteomes" id="UP000198832"/>
    </source>
</evidence>
<organism evidence="2 3">
    <name type="scientific">Nocardioides terrae</name>
    <dbReference type="NCBI Taxonomy" id="574651"/>
    <lineage>
        <taxon>Bacteria</taxon>
        <taxon>Bacillati</taxon>
        <taxon>Actinomycetota</taxon>
        <taxon>Actinomycetes</taxon>
        <taxon>Propionibacteriales</taxon>
        <taxon>Nocardioidaceae</taxon>
        <taxon>Nocardioides</taxon>
    </lineage>
</organism>
<dbReference type="EMBL" id="FOLB01000001">
    <property type="protein sequence ID" value="SFB77095.1"/>
    <property type="molecule type" value="Genomic_DNA"/>
</dbReference>
<evidence type="ECO:0000259" key="1">
    <source>
        <dbReference type="Pfam" id="PF01370"/>
    </source>
</evidence>
<reference evidence="2 3" key="1">
    <citation type="submission" date="2016-10" db="EMBL/GenBank/DDBJ databases">
        <authorList>
            <person name="de Groot N.N."/>
        </authorList>
    </citation>
    <scope>NUCLEOTIDE SEQUENCE [LARGE SCALE GENOMIC DNA]</scope>
    <source>
        <strain evidence="2 3">CGMCC 1.7056</strain>
    </source>
</reference>
<protein>
    <submittedName>
        <fullName evidence="2">Nucleoside-diphosphate-sugar epimerase</fullName>
    </submittedName>
</protein>
<dbReference type="Proteomes" id="UP000198832">
    <property type="component" value="Unassembled WGS sequence"/>
</dbReference>
<dbReference type="GO" id="GO:0004029">
    <property type="term" value="F:aldehyde dehydrogenase (NAD+) activity"/>
    <property type="evidence" value="ECO:0007669"/>
    <property type="project" value="TreeGrafter"/>
</dbReference>
<accession>A0A1I1DQ56</accession>
<sequence>MVTGATGNVGTSVVAELARRSEVDEVVGIARRRPRWQPDGVTWRPCDVRYDDLVGLFDEVDAVVHLAWAFQPSHHPDVTWGVNVHGTSRVLDAAAQAGVSAVVVASSVGAYSPGSKTERIDESWPTHGWSPAAYCREKAYVERMLDGFEQSHPEIRVARMRPAFMFKAPSSPEQLRIFGGSWMPTRLIGRVGVPLVPALPGLVFQAMHTDDAARAFADAVLADARGAFNLATEPIVDAAVLAEVFGGRTIPFPGRVARDLAAAAWHAHLIPAPPQLLDYLLQMPLMSYDRAERELGWRPGRTAVEALTALREGLAHPQEVDTAPLAS</sequence>